<feature type="compositionally biased region" description="Acidic residues" evidence="1">
    <location>
        <begin position="151"/>
        <end position="178"/>
    </location>
</feature>
<evidence type="ECO:0000256" key="1">
    <source>
        <dbReference type="SAM" id="MobiDB-lite"/>
    </source>
</evidence>
<organism evidence="2 3">
    <name type="scientific">Rhizophagus irregularis</name>
    <dbReference type="NCBI Taxonomy" id="588596"/>
    <lineage>
        <taxon>Eukaryota</taxon>
        <taxon>Fungi</taxon>
        <taxon>Fungi incertae sedis</taxon>
        <taxon>Mucoromycota</taxon>
        <taxon>Glomeromycotina</taxon>
        <taxon>Glomeromycetes</taxon>
        <taxon>Glomerales</taxon>
        <taxon>Glomeraceae</taxon>
        <taxon>Rhizophagus</taxon>
    </lineage>
</organism>
<dbReference type="Proteomes" id="UP000233469">
    <property type="component" value="Unassembled WGS sequence"/>
</dbReference>
<accession>A0A2N1MJ16</accession>
<reference evidence="2 3" key="2">
    <citation type="submission" date="2017-10" db="EMBL/GenBank/DDBJ databases">
        <title>Extensive intraspecific genome diversity in a model arbuscular mycorrhizal fungus.</title>
        <authorList>
            <person name="Chen E.C.H."/>
            <person name="Morin E."/>
            <person name="Baudet D."/>
            <person name="Noel J."/>
            <person name="Ndikumana S."/>
            <person name="Charron P."/>
            <person name="St-Onge C."/>
            <person name="Giorgi J."/>
            <person name="Grigoriev I.V."/>
            <person name="Roux C."/>
            <person name="Martin F.M."/>
            <person name="Corradi N."/>
        </authorList>
    </citation>
    <scope>NUCLEOTIDE SEQUENCE [LARGE SCALE GENOMIC DNA]</scope>
    <source>
        <strain evidence="2 3">C2</strain>
    </source>
</reference>
<evidence type="ECO:0000313" key="2">
    <source>
        <dbReference type="EMBL" id="PKK61626.1"/>
    </source>
</evidence>
<comment type="caution">
    <text evidence="2">The sequence shown here is derived from an EMBL/GenBank/DDBJ whole genome shotgun (WGS) entry which is preliminary data.</text>
</comment>
<dbReference type="Gene3D" id="2.40.70.10">
    <property type="entry name" value="Acid Proteases"/>
    <property type="match status" value="1"/>
</dbReference>
<protein>
    <submittedName>
        <fullName evidence="2">Uncharacterized protein</fullName>
    </submittedName>
</protein>
<dbReference type="EMBL" id="LLXL01002159">
    <property type="protein sequence ID" value="PKK61626.1"/>
    <property type="molecule type" value="Genomic_DNA"/>
</dbReference>
<evidence type="ECO:0000313" key="3">
    <source>
        <dbReference type="Proteomes" id="UP000233469"/>
    </source>
</evidence>
<reference evidence="2 3" key="1">
    <citation type="submission" date="2016-04" db="EMBL/GenBank/DDBJ databases">
        <title>Genome analyses suggest a sexual origin of heterokaryosis in a supposedly ancient asexual fungus.</title>
        <authorList>
            <person name="Ropars J."/>
            <person name="Sedzielewska K."/>
            <person name="Noel J."/>
            <person name="Charron P."/>
            <person name="Farinelli L."/>
            <person name="Marton T."/>
            <person name="Kruger M."/>
            <person name="Pelin A."/>
            <person name="Brachmann A."/>
            <person name="Corradi N."/>
        </authorList>
    </citation>
    <scope>NUCLEOTIDE SEQUENCE [LARGE SCALE GENOMIC DNA]</scope>
    <source>
        <strain evidence="2 3">C2</strain>
    </source>
</reference>
<sequence length="376" mass="43625">MNLQPLISLHVPPYSMVDDIKNQQAHITFGQLLEVAPKCRSRDTETNSLKNESRRIRDRRNGEVLNFPITIRDVTVPINVVVTEAESYAAIVGNDWLSKVRVNIDYETSTMNFICDKQTVEVPVEYRLMPQEKQKLQELANSNAQSKEESDKDDTNEEETDDDSIKEEEEEFKDDEPEERYCNSKRKAEVWKRNSLPEYSVILDCKFANVVIDAIYPCEDFVLNNEGIYLGQYFHTWGHFQHLDQKFKMMPPKKTTWIYDWKGPKAKCWCRNLLYSPEDACYFCQDDLITYQSVCRLTPTILKELSRGRCDDGVVAANNDRQLCYHCGQKMHLEYEQISKGVKYYHVEVGSGIETTPTTIKMKIGTLPSDLELPLL</sequence>
<dbReference type="InterPro" id="IPR021109">
    <property type="entry name" value="Peptidase_aspartic_dom_sf"/>
</dbReference>
<dbReference type="AlphaFoldDB" id="A0A2N1MJ16"/>
<dbReference type="VEuPathDB" id="FungiDB:RhiirA1_447207"/>
<dbReference type="VEuPathDB" id="FungiDB:FUN_004181"/>
<proteinExistence type="predicted"/>
<gene>
    <name evidence="2" type="ORF">RhiirC2_791534</name>
</gene>
<name>A0A2N1MJ16_9GLOM</name>
<feature type="region of interest" description="Disordered" evidence="1">
    <location>
        <begin position="137"/>
        <end position="179"/>
    </location>
</feature>